<dbReference type="Proteomes" id="UP000053766">
    <property type="component" value="Unassembled WGS sequence"/>
</dbReference>
<keyword evidence="2" id="KW-1185">Reference proteome</keyword>
<evidence type="ECO:0000313" key="2">
    <source>
        <dbReference type="Proteomes" id="UP000053766"/>
    </source>
</evidence>
<dbReference type="AlphaFoldDB" id="A0A0D8XMC3"/>
<evidence type="ECO:0000313" key="1">
    <source>
        <dbReference type="EMBL" id="KJH45768.1"/>
    </source>
</evidence>
<gene>
    <name evidence="1" type="ORF">DICVIV_08164</name>
</gene>
<name>A0A0D8XMC3_DICVI</name>
<reference evidence="1 2" key="1">
    <citation type="submission" date="2013-11" db="EMBL/GenBank/DDBJ databases">
        <title>Draft genome of the bovine lungworm Dictyocaulus viviparus.</title>
        <authorList>
            <person name="Mitreva M."/>
        </authorList>
    </citation>
    <scope>NUCLEOTIDE SEQUENCE [LARGE SCALE GENOMIC DNA]</scope>
    <source>
        <strain evidence="1 2">HannoverDv2000</strain>
    </source>
</reference>
<organism evidence="1 2">
    <name type="scientific">Dictyocaulus viviparus</name>
    <name type="common">Bovine lungworm</name>
    <dbReference type="NCBI Taxonomy" id="29172"/>
    <lineage>
        <taxon>Eukaryota</taxon>
        <taxon>Metazoa</taxon>
        <taxon>Ecdysozoa</taxon>
        <taxon>Nematoda</taxon>
        <taxon>Chromadorea</taxon>
        <taxon>Rhabditida</taxon>
        <taxon>Rhabditina</taxon>
        <taxon>Rhabditomorpha</taxon>
        <taxon>Strongyloidea</taxon>
        <taxon>Metastrongylidae</taxon>
        <taxon>Dictyocaulus</taxon>
    </lineage>
</organism>
<sequence>MRSQRVPLKRREKLSSFVSQQTANHDLLKCCRRIYDEKRQTKRRRWNAMRYLHNALPGAVIEGIDVFDMAQRTNLSVAGIFGPEHKLKLNDLPFASEMDNRPAYLDMEELLNLMDHTLAIQSDITVDHEGNLQPVIDFLTVRGLQFKAIMGSDRCHLMVSPAPIPVPPVTVDRYGNMTSTQRAFVPYSLYPEFISQKMHGHSHEQFFRPLESPPACDDDNEIFDDIQCPGCLWTTEDRGVFDNTFCGHILLQIRVEGRLSLSFLVDMDFAQTCLKGLPRELLQQITIAKIDTAHTTYASYKDSEIMTEADLINLMVNESES</sequence>
<dbReference type="OrthoDB" id="5859553at2759"/>
<reference evidence="2" key="2">
    <citation type="journal article" date="2016" name="Sci. Rep.">
        <title>Dictyocaulus viviparus genome, variome and transcriptome elucidate lungworm biology and support future intervention.</title>
        <authorList>
            <person name="McNulty S.N."/>
            <person name="Strube C."/>
            <person name="Rosa B.A."/>
            <person name="Martin J.C."/>
            <person name="Tyagi R."/>
            <person name="Choi Y.J."/>
            <person name="Wang Q."/>
            <person name="Hallsworth Pepin K."/>
            <person name="Zhang X."/>
            <person name="Ozersky P."/>
            <person name="Wilson R.K."/>
            <person name="Sternberg P.W."/>
            <person name="Gasser R.B."/>
            <person name="Mitreva M."/>
        </authorList>
    </citation>
    <scope>NUCLEOTIDE SEQUENCE [LARGE SCALE GENOMIC DNA]</scope>
    <source>
        <strain evidence="2">HannoverDv2000</strain>
    </source>
</reference>
<protein>
    <submittedName>
        <fullName evidence="1">Uncharacterized protein</fullName>
    </submittedName>
</protein>
<dbReference type="EMBL" id="KN716387">
    <property type="protein sequence ID" value="KJH45768.1"/>
    <property type="molecule type" value="Genomic_DNA"/>
</dbReference>
<accession>A0A0D8XMC3</accession>
<proteinExistence type="predicted"/>